<dbReference type="SUPFAM" id="SSF49562">
    <property type="entry name" value="C2 domain (Calcium/lipid-binding domain, CaLB)"/>
    <property type="match status" value="1"/>
</dbReference>
<dbReference type="GeneID" id="5124419"/>
<dbReference type="InterPro" id="IPR037791">
    <property type="entry name" value="C2_fungal_Inn1"/>
</dbReference>
<feature type="compositionally biased region" description="Pro residues" evidence="1">
    <location>
        <begin position="308"/>
        <end position="325"/>
    </location>
</feature>
<gene>
    <name evidence="3" type="ORF">PGUG_05433</name>
</gene>
<dbReference type="VEuPathDB" id="FungiDB:PGUG_05433"/>
<dbReference type="eggNOG" id="ENOG502RDJ2">
    <property type="taxonomic scope" value="Eukaryota"/>
</dbReference>
<dbReference type="OMA" id="MIYLEMT"/>
<dbReference type="PROSITE" id="PS50004">
    <property type="entry name" value="C2"/>
    <property type="match status" value="1"/>
</dbReference>
<dbReference type="CDD" id="cd08681">
    <property type="entry name" value="C2_fungal_Inn1p-like"/>
    <property type="match status" value="1"/>
</dbReference>
<dbReference type="InterPro" id="IPR052981">
    <property type="entry name" value="Ingression_C2_domain"/>
</dbReference>
<organism evidence="3 4">
    <name type="scientific">Meyerozyma guilliermondii (strain ATCC 6260 / CBS 566 / DSM 6381 / JCM 1539 / NBRC 10279 / NRRL Y-324)</name>
    <name type="common">Yeast</name>
    <name type="synonym">Candida guilliermondii</name>
    <dbReference type="NCBI Taxonomy" id="294746"/>
    <lineage>
        <taxon>Eukaryota</taxon>
        <taxon>Fungi</taxon>
        <taxon>Dikarya</taxon>
        <taxon>Ascomycota</taxon>
        <taxon>Saccharomycotina</taxon>
        <taxon>Pichiomycetes</taxon>
        <taxon>Debaryomycetaceae</taxon>
        <taxon>Meyerozyma</taxon>
    </lineage>
</organism>
<dbReference type="InterPro" id="IPR035892">
    <property type="entry name" value="C2_domain_sf"/>
</dbReference>
<dbReference type="InterPro" id="IPR000008">
    <property type="entry name" value="C2_dom"/>
</dbReference>
<feature type="region of interest" description="Disordered" evidence="1">
    <location>
        <begin position="217"/>
        <end position="379"/>
    </location>
</feature>
<sequence length="530" mass="59323">MLQDDFSDQSGDDLDNIGPGEPKSVVESANGTLVIIVCRGKHLPNRRKLDKQSPYVSLRLGTIAKKTSAHFRAGQTPEWTQEIRFELERDKKPILKVDVLDETKGEPTPIGSVEIDCAVLFAEERCQDGKYIFDQWHELMLNGKRAGMIYLEMTFYPSSPLLPPKLPAKTSGSYSVGSTSVSPRKQLPAPPVHPSQSRPKTVADDIFVTSEYEKSRKHSFFGSPSPKELTTSTTSDPSEEKSPKKAGRFAKLKSKFQSKEPISQFWDLPKKRAGSPKRRSDSPISEYGFDDEIEPYPAMGLYNDEDIPPPPPPHSVCDMPPPTPPHSTHGQTPSYNQNLSVSPDRRPRSPQRKPPQTIDLHPPNHSPNHTTETTLKGTALPFSADTIGIEDDDEPLPTKVFLLGEQIKSLSHSGNHTEHKAADPNHIDPKYYAPTPSEHLATTLRLQNGGVKKEDVAVDLRTDETGYLGDGKWKQRFSPSVFDRAMEHDENLGFEHKPRVPPKIPRGMSEMEYYVLEKEKFLKDLNGRRA</sequence>
<dbReference type="STRING" id="294746.A5DQ82"/>
<accession>A5DQ82</accession>
<dbReference type="OrthoDB" id="270970at2759"/>
<evidence type="ECO:0000256" key="1">
    <source>
        <dbReference type="SAM" id="MobiDB-lite"/>
    </source>
</evidence>
<dbReference type="Pfam" id="PF00168">
    <property type="entry name" value="C2"/>
    <property type="match status" value="1"/>
</dbReference>
<feature type="compositionally biased region" description="Acidic residues" evidence="1">
    <location>
        <begin position="1"/>
        <end position="15"/>
    </location>
</feature>
<dbReference type="HOGENOM" id="CLU_505248_0_0_1"/>
<dbReference type="InParanoid" id="A5DQ82"/>
<keyword evidence="4" id="KW-1185">Reference proteome</keyword>
<proteinExistence type="predicted"/>
<name>A5DQ82_PICGU</name>
<feature type="region of interest" description="Disordered" evidence="1">
    <location>
        <begin position="168"/>
        <end position="202"/>
    </location>
</feature>
<dbReference type="PANTHER" id="PTHR47052:SF3">
    <property type="entry name" value="INGRESSION PROTEIN 1"/>
    <property type="match status" value="1"/>
</dbReference>
<feature type="compositionally biased region" description="Polar residues" evidence="1">
    <location>
        <begin position="366"/>
        <end position="376"/>
    </location>
</feature>
<feature type="compositionally biased region" description="Basic and acidic residues" evidence="1">
    <location>
        <begin position="415"/>
        <end position="429"/>
    </location>
</feature>
<reference evidence="3 4" key="1">
    <citation type="journal article" date="2009" name="Nature">
        <title>Evolution of pathogenicity and sexual reproduction in eight Candida genomes.</title>
        <authorList>
            <person name="Butler G."/>
            <person name="Rasmussen M.D."/>
            <person name="Lin M.F."/>
            <person name="Santos M.A."/>
            <person name="Sakthikumar S."/>
            <person name="Munro C.A."/>
            <person name="Rheinbay E."/>
            <person name="Grabherr M."/>
            <person name="Forche A."/>
            <person name="Reedy J.L."/>
            <person name="Agrafioti I."/>
            <person name="Arnaud M.B."/>
            <person name="Bates S."/>
            <person name="Brown A.J."/>
            <person name="Brunke S."/>
            <person name="Costanzo M.C."/>
            <person name="Fitzpatrick D.A."/>
            <person name="de Groot P.W."/>
            <person name="Harris D."/>
            <person name="Hoyer L.L."/>
            <person name="Hube B."/>
            <person name="Klis F.M."/>
            <person name="Kodira C."/>
            <person name="Lennard N."/>
            <person name="Logue M.E."/>
            <person name="Martin R."/>
            <person name="Neiman A.M."/>
            <person name="Nikolaou E."/>
            <person name="Quail M.A."/>
            <person name="Quinn J."/>
            <person name="Santos M.C."/>
            <person name="Schmitzberger F.F."/>
            <person name="Sherlock G."/>
            <person name="Shah P."/>
            <person name="Silverstein K.A."/>
            <person name="Skrzypek M.S."/>
            <person name="Soll D."/>
            <person name="Staggs R."/>
            <person name="Stansfield I."/>
            <person name="Stumpf M.P."/>
            <person name="Sudbery P.E."/>
            <person name="Srikantha T."/>
            <person name="Zeng Q."/>
            <person name="Berman J."/>
            <person name="Berriman M."/>
            <person name="Heitman J."/>
            <person name="Gow N.A."/>
            <person name="Lorenz M.C."/>
            <person name="Birren B.W."/>
            <person name="Kellis M."/>
            <person name="Cuomo C.A."/>
        </authorList>
    </citation>
    <scope>NUCLEOTIDE SEQUENCE [LARGE SCALE GENOMIC DNA]</scope>
    <source>
        <strain evidence="4">ATCC 6260 / CBS 566 / DSM 6381 / JCM 1539 / NBRC 10279 / NRRL Y-324</strain>
    </source>
</reference>
<dbReference type="Gene3D" id="2.60.40.150">
    <property type="entry name" value="C2 domain"/>
    <property type="match status" value="1"/>
</dbReference>
<evidence type="ECO:0000313" key="3">
    <source>
        <dbReference type="EMBL" id="EDK41335.2"/>
    </source>
</evidence>
<evidence type="ECO:0000259" key="2">
    <source>
        <dbReference type="PROSITE" id="PS50004"/>
    </source>
</evidence>
<feature type="compositionally biased region" description="Basic residues" evidence="1">
    <location>
        <begin position="244"/>
        <end position="256"/>
    </location>
</feature>
<dbReference type="EMBL" id="CH408161">
    <property type="protein sequence ID" value="EDK41335.2"/>
    <property type="molecule type" value="Genomic_DNA"/>
</dbReference>
<feature type="compositionally biased region" description="Polar residues" evidence="1">
    <location>
        <begin position="326"/>
        <end position="341"/>
    </location>
</feature>
<dbReference type="SMART" id="SM00239">
    <property type="entry name" value="C2"/>
    <property type="match status" value="1"/>
</dbReference>
<feature type="region of interest" description="Disordered" evidence="1">
    <location>
        <begin position="1"/>
        <end position="25"/>
    </location>
</feature>
<evidence type="ECO:0000313" key="4">
    <source>
        <dbReference type="Proteomes" id="UP000001997"/>
    </source>
</evidence>
<feature type="domain" description="C2" evidence="2">
    <location>
        <begin position="9"/>
        <end position="131"/>
    </location>
</feature>
<dbReference type="KEGG" id="pgu:PGUG_05433"/>
<protein>
    <recommendedName>
        <fullName evidence="2">C2 domain-containing protein</fullName>
    </recommendedName>
</protein>
<dbReference type="PANTHER" id="PTHR47052">
    <property type="entry name" value="CONSERVED SERINE PROLINE-RICH PROTEIN (AFU_ORTHOLOGUE AFUA_2G01790)"/>
    <property type="match status" value="1"/>
</dbReference>
<feature type="compositionally biased region" description="Low complexity" evidence="1">
    <location>
        <begin position="170"/>
        <end position="182"/>
    </location>
</feature>
<dbReference type="Proteomes" id="UP000001997">
    <property type="component" value="Unassembled WGS sequence"/>
</dbReference>
<feature type="region of interest" description="Disordered" evidence="1">
    <location>
        <begin position="411"/>
        <end position="435"/>
    </location>
</feature>
<dbReference type="RefSeq" id="XP_001482413.2">
    <property type="nucleotide sequence ID" value="XM_001482363.1"/>
</dbReference>
<dbReference type="AlphaFoldDB" id="A5DQ82"/>